<gene>
    <name evidence="2" type="ORF">QBC40DRAFT_135852</name>
</gene>
<accession>A0AAN7APS1</accession>
<evidence type="ECO:0000313" key="3">
    <source>
        <dbReference type="Proteomes" id="UP001303160"/>
    </source>
</evidence>
<evidence type="ECO:0000313" key="2">
    <source>
        <dbReference type="EMBL" id="KAK4193972.1"/>
    </source>
</evidence>
<sequence length="176" mass="20607">MSAISSHIRNIEFHRIPGHFATDFYGKGTSQFLRQCRPSRATPRPSTTPTTTTMEINALVNHHNDIHTSPSAERFYRLTIDRAQRPEQPYSDRNPRSKELTRDEKLVIRTIRQVTNWDHIAIARYVKKSPRQVQYALESQPTPQAHRRGRRPTTFTDDEKQALNRLFYDDPIARKL</sequence>
<comment type="caution">
    <text evidence="2">The sequence shown here is derived from an EMBL/GenBank/DDBJ whole genome shotgun (WGS) entry which is preliminary data.</text>
</comment>
<reference evidence="2" key="2">
    <citation type="submission" date="2023-05" db="EMBL/GenBank/DDBJ databases">
        <authorList>
            <consortium name="Lawrence Berkeley National Laboratory"/>
            <person name="Steindorff A."/>
            <person name="Hensen N."/>
            <person name="Bonometti L."/>
            <person name="Westerberg I."/>
            <person name="Brannstrom I.O."/>
            <person name="Guillou S."/>
            <person name="Cros-Aarteil S."/>
            <person name="Calhoun S."/>
            <person name="Haridas S."/>
            <person name="Kuo A."/>
            <person name="Mondo S."/>
            <person name="Pangilinan J."/>
            <person name="Riley R."/>
            <person name="Labutti K."/>
            <person name="Andreopoulos B."/>
            <person name="Lipzen A."/>
            <person name="Chen C."/>
            <person name="Yanf M."/>
            <person name="Daum C."/>
            <person name="Ng V."/>
            <person name="Clum A."/>
            <person name="Ohm R."/>
            <person name="Martin F."/>
            <person name="Silar P."/>
            <person name="Natvig D."/>
            <person name="Lalanne C."/>
            <person name="Gautier V."/>
            <person name="Ament-Velasquez S.L."/>
            <person name="Kruys A."/>
            <person name="Hutchinson M.I."/>
            <person name="Powell A.J."/>
            <person name="Barry K."/>
            <person name="Miller A.N."/>
            <person name="Grigoriev I.V."/>
            <person name="Debuchy R."/>
            <person name="Gladieux P."/>
            <person name="Thoren M.H."/>
            <person name="Johannesson H."/>
        </authorList>
    </citation>
    <scope>NUCLEOTIDE SEQUENCE</scope>
    <source>
        <strain evidence="2">CBS 315.58</strain>
    </source>
</reference>
<feature type="region of interest" description="Disordered" evidence="1">
    <location>
        <begin position="138"/>
        <end position="157"/>
    </location>
</feature>
<dbReference type="Proteomes" id="UP001303160">
    <property type="component" value="Unassembled WGS sequence"/>
</dbReference>
<evidence type="ECO:0000256" key="1">
    <source>
        <dbReference type="SAM" id="MobiDB-lite"/>
    </source>
</evidence>
<dbReference type="AlphaFoldDB" id="A0AAN7APS1"/>
<dbReference type="EMBL" id="MU864343">
    <property type="protein sequence ID" value="KAK4193972.1"/>
    <property type="molecule type" value="Genomic_DNA"/>
</dbReference>
<organism evidence="2 3">
    <name type="scientific">Triangularia verruculosa</name>
    <dbReference type="NCBI Taxonomy" id="2587418"/>
    <lineage>
        <taxon>Eukaryota</taxon>
        <taxon>Fungi</taxon>
        <taxon>Dikarya</taxon>
        <taxon>Ascomycota</taxon>
        <taxon>Pezizomycotina</taxon>
        <taxon>Sordariomycetes</taxon>
        <taxon>Sordariomycetidae</taxon>
        <taxon>Sordariales</taxon>
        <taxon>Podosporaceae</taxon>
        <taxon>Triangularia</taxon>
    </lineage>
</organism>
<name>A0AAN7APS1_9PEZI</name>
<reference evidence="2" key="1">
    <citation type="journal article" date="2023" name="Mol. Phylogenet. Evol.">
        <title>Genome-scale phylogeny and comparative genomics of the fungal order Sordariales.</title>
        <authorList>
            <person name="Hensen N."/>
            <person name="Bonometti L."/>
            <person name="Westerberg I."/>
            <person name="Brannstrom I.O."/>
            <person name="Guillou S."/>
            <person name="Cros-Aarteil S."/>
            <person name="Calhoun S."/>
            <person name="Haridas S."/>
            <person name="Kuo A."/>
            <person name="Mondo S."/>
            <person name="Pangilinan J."/>
            <person name="Riley R."/>
            <person name="LaButti K."/>
            <person name="Andreopoulos B."/>
            <person name="Lipzen A."/>
            <person name="Chen C."/>
            <person name="Yan M."/>
            <person name="Daum C."/>
            <person name="Ng V."/>
            <person name="Clum A."/>
            <person name="Steindorff A."/>
            <person name="Ohm R.A."/>
            <person name="Martin F."/>
            <person name="Silar P."/>
            <person name="Natvig D.O."/>
            <person name="Lalanne C."/>
            <person name="Gautier V."/>
            <person name="Ament-Velasquez S.L."/>
            <person name="Kruys A."/>
            <person name="Hutchinson M.I."/>
            <person name="Powell A.J."/>
            <person name="Barry K."/>
            <person name="Miller A.N."/>
            <person name="Grigoriev I.V."/>
            <person name="Debuchy R."/>
            <person name="Gladieux P."/>
            <person name="Hiltunen Thoren M."/>
            <person name="Johannesson H."/>
        </authorList>
    </citation>
    <scope>NUCLEOTIDE SEQUENCE</scope>
    <source>
        <strain evidence="2">CBS 315.58</strain>
    </source>
</reference>
<proteinExistence type="predicted"/>
<keyword evidence="3" id="KW-1185">Reference proteome</keyword>
<protein>
    <submittedName>
        <fullName evidence="2">Uncharacterized protein</fullName>
    </submittedName>
</protein>
<feature type="non-terminal residue" evidence="2">
    <location>
        <position position="176"/>
    </location>
</feature>